<dbReference type="AlphaFoldDB" id="A0A4V3WGC9"/>
<organism evidence="1 2">
    <name type="scientific">Cohnella fermenti</name>
    <dbReference type="NCBI Taxonomy" id="2565925"/>
    <lineage>
        <taxon>Bacteria</taxon>
        <taxon>Bacillati</taxon>
        <taxon>Bacillota</taxon>
        <taxon>Bacilli</taxon>
        <taxon>Bacillales</taxon>
        <taxon>Paenibacillaceae</taxon>
        <taxon>Cohnella</taxon>
    </lineage>
</organism>
<keyword evidence="2" id="KW-1185">Reference proteome</keyword>
<sequence>MSQSLSETFSIPKELHPLWIRYIEKAASDEEWDKVNKVAVKLLRAKGNTIGSVLAMSKEELRLIRGFTGKDEVLLLEILGRIADRPELIRK</sequence>
<dbReference type="OrthoDB" id="2680589at2"/>
<evidence type="ECO:0000313" key="1">
    <source>
        <dbReference type="EMBL" id="THF83733.1"/>
    </source>
</evidence>
<comment type="caution">
    <text evidence="1">The sequence shown here is derived from an EMBL/GenBank/DDBJ whole genome shotgun (WGS) entry which is preliminary data.</text>
</comment>
<protein>
    <submittedName>
        <fullName evidence="1">Uncharacterized protein</fullName>
    </submittedName>
</protein>
<gene>
    <name evidence="1" type="ORF">E6C55_03320</name>
</gene>
<proteinExistence type="predicted"/>
<accession>A0A4V3WGC9</accession>
<dbReference type="RefSeq" id="WP_136368362.1">
    <property type="nucleotide sequence ID" value="NZ_SSOB01000003.1"/>
</dbReference>
<dbReference type="Proteomes" id="UP000310636">
    <property type="component" value="Unassembled WGS sequence"/>
</dbReference>
<reference evidence="1 2" key="1">
    <citation type="submission" date="2019-04" db="EMBL/GenBank/DDBJ databases">
        <title>Cohnella sp. nov. isolated from preserved vegetables.</title>
        <authorList>
            <person name="Lin S.-Y."/>
            <person name="Hung M.-H."/>
            <person name="Young C.-C."/>
        </authorList>
    </citation>
    <scope>NUCLEOTIDE SEQUENCE [LARGE SCALE GENOMIC DNA]</scope>
    <source>
        <strain evidence="1 2">CC-MHH1044</strain>
    </source>
</reference>
<evidence type="ECO:0000313" key="2">
    <source>
        <dbReference type="Proteomes" id="UP000310636"/>
    </source>
</evidence>
<name>A0A4V3WGC9_9BACL</name>
<dbReference type="EMBL" id="SSOB01000003">
    <property type="protein sequence ID" value="THF83733.1"/>
    <property type="molecule type" value="Genomic_DNA"/>
</dbReference>